<dbReference type="AlphaFoldDB" id="A0AAE3E3B1"/>
<dbReference type="PANTHER" id="PTHR37304:SF1">
    <property type="entry name" value="MEMBRANE PROTEIN"/>
    <property type="match status" value="1"/>
</dbReference>
<gene>
    <name evidence="2" type="ORF">LKD48_04970</name>
</gene>
<organism evidence="2 3">
    <name type="scientific">Anthropogastromicrobium aceti</name>
    <dbReference type="NCBI Taxonomy" id="2981768"/>
    <lineage>
        <taxon>Bacteria</taxon>
        <taxon>Bacillati</taxon>
        <taxon>Bacillota</taxon>
        <taxon>Clostridia</taxon>
        <taxon>Lachnospirales</taxon>
        <taxon>Lachnospiraceae</taxon>
        <taxon>Anthropogastromicrobium</taxon>
    </lineage>
</organism>
<keyword evidence="1" id="KW-0472">Membrane</keyword>
<keyword evidence="1" id="KW-1133">Transmembrane helix</keyword>
<sequence>MSSKVWDYIVLTVVVIGAINWGLIGFFKFDLVSWLFGSMSLLTRIIYAIVGLGGLYLLSFYGRIRDFSQE</sequence>
<dbReference type="Proteomes" id="UP001198200">
    <property type="component" value="Unassembled WGS sequence"/>
</dbReference>
<feature type="transmembrane region" description="Helical" evidence="1">
    <location>
        <begin position="6"/>
        <end position="29"/>
    </location>
</feature>
<evidence type="ECO:0000313" key="3">
    <source>
        <dbReference type="Proteomes" id="UP001198200"/>
    </source>
</evidence>
<evidence type="ECO:0000313" key="2">
    <source>
        <dbReference type="EMBL" id="MCC2220999.1"/>
    </source>
</evidence>
<feature type="transmembrane region" description="Helical" evidence="1">
    <location>
        <begin position="41"/>
        <end position="61"/>
    </location>
</feature>
<proteinExistence type="predicted"/>
<protein>
    <submittedName>
        <fullName evidence="2">DUF378 domain-containing protein</fullName>
    </submittedName>
</protein>
<dbReference type="Pfam" id="PF04070">
    <property type="entry name" value="DUF378"/>
    <property type="match status" value="1"/>
</dbReference>
<dbReference type="RefSeq" id="WP_118612883.1">
    <property type="nucleotide sequence ID" value="NZ_JAJEQN010000009.1"/>
</dbReference>
<dbReference type="PANTHER" id="PTHR37304">
    <property type="entry name" value="MEMBRANE PROTEIN-RELATED"/>
    <property type="match status" value="1"/>
</dbReference>
<dbReference type="InterPro" id="IPR007211">
    <property type="entry name" value="DUF378"/>
</dbReference>
<reference evidence="2 3" key="1">
    <citation type="submission" date="2021-10" db="EMBL/GenBank/DDBJ databases">
        <title>Anaerobic single-cell dispensing facilitates the cultivation of human gut bacteria.</title>
        <authorList>
            <person name="Afrizal A."/>
        </authorList>
    </citation>
    <scope>NUCLEOTIDE SEQUENCE [LARGE SCALE GENOMIC DNA]</scope>
    <source>
        <strain evidence="2 3">CLA-AA-H224</strain>
    </source>
</reference>
<accession>A0AAE3E3B1</accession>
<keyword evidence="1" id="KW-0812">Transmembrane</keyword>
<evidence type="ECO:0000256" key="1">
    <source>
        <dbReference type="SAM" id="Phobius"/>
    </source>
</evidence>
<dbReference type="EMBL" id="JAJEQN010000009">
    <property type="protein sequence ID" value="MCC2220999.1"/>
    <property type="molecule type" value="Genomic_DNA"/>
</dbReference>
<name>A0AAE3E3B1_9FIRM</name>
<keyword evidence="3" id="KW-1185">Reference proteome</keyword>
<comment type="caution">
    <text evidence="2">The sequence shown here is derived from an EMBL/GenBank/DDBJ whole genome shotgun (WGS) entry which is preliminary data.</text>
</comment>